<name>A0ABU2A2H4_9CORY</name>
<accession>A0ABU2A2H4</accession>
<dbReference type="EMBL" id="JAVDXZ010000001">
    <property type="protein sequence ID" value="MDR7330823.1"/>
    <property type="molecule type" value="Genomic_DNA"/>
</dbReference>
<organism evidence="1 2">
    <name type="scientific">Corynebacterium guangdongense</name>
    <dbReference type="NCBI Taxonomy" id="1783348"/>
    <lineage>
        <taxon>Bacteria</taxon>
        <taxon>Bacillati</taxon>
        <taxon>Actinomycetota</taxon>
        <taxon>Actinomycetes</taxon>
        <taxon>Mycobacteriales</taxon>
        <taxon>Corynebacteriaceae</taxon>
        <taxon>Corynebacterium</taxon>
    </lineage>
</organism>
<keyword evidence="2" id="KW-1185">Reference proteome</keyword>
<evidence type="ECO:0000313" key="2">
    <source>
        <dbReference type="Proteomes" id="UP001180840"/>
    </source>
</evidence>
<evidence type="ECO:0000313" key="1">
    <source>
        <dbReference type="EMBL" id="MDR7330823.1"/>
    </source>
</evidence>
<gene>
    <name evidence="1" type="ORF">J2S39_002499</name>
</gene>
<sequence length="98" mass="9438">MFANDRGSVTVEAALSMVTLVAVASAVLAALATMAAHLSAVQTAGAAARAEAVGVTFEPTRGSVEVASTGGMITVTATVPAVLGDVAATAIAPVEDAP</sequence>
<dbReference type="Proteomes" id="UP001180840">
    <property type="component" value="Unassembled WGS sequence"/>
</dbReference>
<comment type="caution">
    <text evidence="1">The sequence shown here is derived from an EMBL/GenBank/DDBJ whole genome shotgun (WGS) entry which is preliminary data.</text>
</comment>
<reference evidence="1" key="1">
    <citation type="submission" date="2023-07" db="EMBL/GenBank/DDBJ databases">
        <title>Sequencing the genomes of 1000 actinobacteria strains.</title>
        <authorList>
            <person name="Klenk H.-P."/>
        </authorList>
    </citation>
    <scope>NUCLEOTIDE SEQUENCE</scope>
    <source>
        <strain evidence="1">DSM 107476</strain>
    </source>
</reference>
<protein>
    <submittedName>
        <fullName evidence="1">Na+/phosphate symporter</fullName>
    </submittedName>
</protein>
<proteinExistence type="predicted"/>